<evidence type="ECO:0000313" key="2">
    <source>
        <dbReference type="EMBL" id="MBR8535226.1"/>
    </source>
</evidence>
<keyword evidence="1" id="KW-0732">Signal</keyword>
<keyword evidence="3" id="KW-1185">Reference proteome</keyword>
<protein>
    <submittedName>
        <fullName evidence="2">DUF4625 domain-containing protein</fullName>
    </submittedName>
</protein>
<comment type="caution">
    <text evidence="2">The sequence shown here is derived from an EMBL/GenBank/DDBJ whole genome shotgun (WGS) entry which is preliminary data.</text>
</comment>
<reference evidence="2" key="1">
    <citation type="journal article" date="2018" name="Int. J. Syst. Evol. Microbiol.">
        <title>Carboxylicivirga sediminis sp. nov., isolated from coastal sediment.</title>
        <authorList>
            <person name="Wang F.Q."/>
            <person name="Ren L.H."/>
            <person name="Zou R.J."/>
            <person name="Sun Y.Z."/>
            <person name="Liu X.J."/>
            <person name="Jiang F."/>
            <person name="Liu L.J."/>
        </authorList>
    </citation>
    <scope>NUCLEOTIDE SEQUENCE</scope>
    <source>
        <strain evidence="2">JR1</strain>
    </source>
</reference>
<dbReference type="Proteomes" id="UP000679220">
    <property type="component" value="Unassembled WGS sequence"/>
</dbReference>
<dbReference type="AlphaFoldDB" id="A0A941F1X3"/>
<feature type="signal peptide" evidence="1">
    <location>
        <begin position="1"/>
        <end position="22"/>
    </location>
</feature>
<dbReference type="Pfam" id="PF15418">
    <property type="entry name" value="DUF4625"/>
    <property type="match status" value="1"/>
</dbReference>
<dbReference type="EMBL" id="JAGTAR010000007">
    <property type="protein sequence ID" value="MBR8535226.1"/>
    <property type="molecule type" value="Genomic_DNA"/>
</dbReference>
<gene>
    <name evidence="2" type="ORF">KDU71_06620</name>
</gene>
<dbReference type="InterPro" id="IPR027829">
    <property type="entry name" value="DUF4625"/>
</dbReference>
<evidence type="ECO:0000256" key="1">
    <source>
        <dbReference type="SAM" id="SignalP"/>
    </source>
</evidence>
<accession>A0A941F1X3</accession>
<dbReference type="PROSITE" id="PS51257">
    <property type="entry name" value="PROKAR_LIPOPROTEIN"/>
    <property type="match status" value="1"/>
</dbReference>
<sequence>MTHKIKYYAIAFWLALIGISCADKDDSPVNELPTAVVEMPAEGQLYQRGSTIMLTADFESKVGLKECTAYLAEAESLKGWDDPWTPEQTIALNETKVDRIENQWLFEPSIPFDIKAGDYAFVLLVVDSDLNYSSYEIPIIIE</sequence>
<reference evidence="2" key="2">
    <citation type="submission" date="2021-04" db="EMBL/GenBank/DDBJ databases">
        <authorList>
            <person name="Zhang T."/>
            <person name="Zhang Y."/>
            <person name="Lu D."/>
            <person name="Zuo D."/>
            <person name="Du Z."/>
        </authorList>
    </citation>
    <scope>NUCLEOTIDE SEQUENCE</scope>
    <source>
        <strain evidence="2">JR1</strain>
    </source>
</reference>
<proteinExistence type="predicted"/>
<feature type="chain" id="PRO_5037667581" evidence="1">
    <location>
        <begin position="23"/>
        <end position="142"/>
    </location>
</feature>
<evidence type="ECO:0000313" key="3">
    <source>
        <dbReference type="Proteomes" id="UP000679220"/>
    </source>
</evidence>
<name>A0A941F1X3_9BACT</name>
<dbReference type="RefSeq" id="WP_212189130.1">
    <property type="nucleotide sequence ID" value="NZ_JAGTAR010000007.1"/>
</dbReference>
<organism evidence="2 3">
    <name type="scientific">Carboxylicivirga sediminis</name>
    <dbReference type="NCBI Taxonomy" id="2006564"/>
    <lineage>
        <taxon>Bacteria</taxon>
        <taxon>Pseudomonadati</taxon>
        <taxon>Bacteroidota</taxon>
        <taxon>Bacteroidia</taxon>
        <taxon>Marinilabiliales</taxon>
        <taxon>Marinilabiliaceae</taxon>
        <taxon>Carboxylicivirga</taxon>
    </lineage>
</organism>